<dbReference type="SUPFAM" id="SSF53067">
    <property type="entry name" value="Actin-like ATPase domain"/>
    <property type="match status" value="1"/>
</dbReference>
<comment type="catalytic activity">
    <reaction evidence="5 6">
        <text>L-threonylcarbamoyladenylate + adenosine(37) in tRNA = N(6)-L-threonylcarbamoyladenosine(37) in tRNA + AMP + H(+)</text>
        <dbReference type="Rhea" id="RHEA:37059"/>
        <dbReference type="Rhea" id="RHEA-COMP:10162"/>
        <dbReference type="Rhea" id="RHEA-COMP:10163"/>
        <dbReference type="ChEBI" id="CHEBI:15378"/>
        <dbReference type="ChEBI" id="CHEBI:73682"/>
        <dbReference type="ChEBI" id="CHEBI:74411"/>
        <dbReference type="ChEBI" id="CHEBI:74418"/>
        <dbReference type="ChEBI" id="CHEBI:456215"/>
        <dbReference type="EC" id="2.3.1.234"/>
    </reaction>
</comment>
<evidence type="ECO:0000256" key="5">
    <source>
        <dbReference type="ARBA" id="ARBA00048117"/>
    </source>
</evidence>
<feature type="compositionally biased region" description="Basic and acidic residues" evidence="7">
    <location>
        <begin position="244"/>
        <end position="255"/>
    </location>
</feature>
<dbReference type="FunFam" id="3.30.420.40:FF:000012">
    <property type="entry name" value="tRNA N6-adenosine threonylcarbamoyltransferase"/>
    <property type="match status" value="1"/>
</dbReference>
<dbReference type="EMBL" id="JASFZW010000010">
    <property type="protein sequence ID" value="KAK2076443.1"/>
    <property type="molecule type" value="Genomic_DNA"/>
</dbReference>
<comment type="subcellular location">
    <subcellularLocation>
        <location evidence="6">Mitochondrion</location>
    </subcellularLocation>
</comment>
<dbReference type="PANTHER" id="PTHR11735">
    <property type="entry name" value="TRNA N6-ADENOSINE THREONYLCARBAMOYLTRANSFERASE"/>
    <property type="match status" value="1"/>
</dbReference>
<dbReference type="AlphaFoldDB" id="A0AAD9MKI9"/>
<proteinExistence type="inferred from homology"/>
<keyword evidence="2 6" id="KW-0819">tRNA processing</keyword>
<name>A0AAD9MKI9_PROWI</name>
<feature type="domain" description="Gcp-like" evidence="8">
    <location>
        <begin position="35"/>
        <end position="135"/>
    </location>
</feature>
<sequence length="582" mass="60918">MPSAAARPSAPRLVLGIESSCDDTGVAVVASDGRVLSSELVSQAALHAQWGGVVPSLARDAHERAVDGCIERALRGAGLGDGAALDAVAVTIGPGLSLCLAVGVRAARGLAARLGKPLLAVHHMEAHALVVRMGEGAAGSSSEAPGDPRLDARPSADEISPPSTTPAPDPRVPFPFLCALVSGGHNLLLIAHGVGEYTLLGTTLDDALGEAYDKAARLLGLDPMPSGGAATSLRVAVERERRRLLAGEKGGDGRGEASSSSALDPEALPPLPAATVDDLAASFQRAAVRHLATRRPAVRHLVLAGGVARNETVRRELAAAAAEAGLAFVVPPPELCTDNGAMVAWAALESIAAGKADLRDPALAVRPHELDEGWVDVRARWPLTARRHPRMQAEAPRSAKKKRLFPPLFQESGGADVAIPATTEPAPVPTRRSAMGYFYPAVSCYKALQELNAERMGTEIMWKGYVGPYLARHEEAIEAGSAWLRSVCGENITRIGQLAQQKAKEALYAALSKGEAPEAAAHEPATLGAEDTAGSGLARRSSFRSEPETHERTTPEPTTPRGLRNRAPKPLQDLIDSVWSFD</sequence>
<evidence type="ECO:0000313" key="9">
    <source>
        <dbReference type="EMBL" id="KAK2076443.1"/>
    </source>
</evidence>
<feature type="domain" description="Gcp-like" evidence="8">
    <location>
        <begin position="173"/>
        <end position="345"/>
    </location>
</feature>
<dbReference type="PANTHER" id="PTHR11735:SF6">
    <property type="entry name" value="TRNA N6-ADENOSINE THREONYLCARBAMOYLTRANSFERASE, MITOCHONDRIAL"/>
    <property type="match status" value="1"/>
</dbReference>
<feature type="region of interest" description="Disordered" evidence="7">
    <location>
        <begin position="244"/>
        <end position="269"/>
    </location>
</feature>
<keyword evidence="4 6" id="KW-0012">Acyltransferase</keyword>
<keyword evidence="10" id="KW-1185">Reference proteome</keyword>
<dbReference type="GO" id="GO:0005739">
    <property type="term" value="C:mitochondrion"/>
    <property type="evidence" value="ECO:0007669"/>
    <property type="project" value="UniProtKB-SubCell"/>
</dbReference>
<feature type="compositionally biased region" description="Low complexity" evidence="7">
    <location>
        <begin position="256"/>
        <end position="266"/>
    </location>
</feature>
<evidence type="ECO:0000256" key="3">
    <source>
        <dbReference type="ARBA" id="ARBA00022723"/>
    </source>
</evidence>
<organism evidence="9 10">
    <name type="scientific">Prototheca wickerhamii</name>
    <dbReference type="NCBI Taxonomy" id="3111"/>
    <lineage>
        <taxon>Eukaryota</taxon>
        <taxon>Viridiplantae</taxon>
        <taxon>Chlorophyta</taxon>
        <taxon>core chlorophytes</taxon>
        <taxon>Trebouxiophyceae</taxon>
        <taxon>Chlorellales</taxon>
        <taxon>Chlorellaceae</taxon>
        <taxon>Prototheca</taxon>
    </lineage>
</organism>
<feature type="compositionally biased region" description="Basic and acidic residues" evidence="7">
    <location>
        <begin position="543"/>
        <end position="554"/>
    </location>
</feature>
<evidence type="ECO:0000313" key="10">
    <source>
        <dbReference type="Proteomes" id="UP001255856"/>
    </source>
</evidence>
<dbReference type="HAMAP" id="MF_01445">
    <property type="entry name" value="TsaD"/>
    <property type="match status" value="1"/>
</dbReference>
<dbReference type="GO" id="GO:0002949">
    <property type="term" value="P:tRNA threonylcarbamoyladenosine modification"/>
    <property type="evidence" value="ECO:0007669"/>
    <property type="project" value="UniProtKB-UniRule"/>
</dbReference>
<dbReference type="InterPro" id="IPR017861">
    <property type="entry name" value="KAE1/TsaD"/>
</dbReference>
<dbReference type="PROSITE" id="PS01016">
    <property type="entry name" value="GLYCOPROTEASE"/>
    <property type="match status" value="1"/>
</dbReference>
<dbReference type="CDD" id="cd24134">
    <property type="entry name" value="ASKHA_NBD_OSGEPL1_QRI7_euk"/>
    <property type="match status" value="1"/>
</dbReference>
<feature type="region of interest" description="Disordered" evidence="7">
    <location>
        <begin position="137"/>
        <end position="168"/>
    </location>
</feature>
<reference evidence="9" key="1">
    <citation type="submission" date="2021-01" db="EMBL/GenBank/DDBJ databases">
        <authorList>
            <person name="Eckstrom K.M.E."/>
        </authorList>
    </citation>
    <scope>NUCLEOTIDE SEQUENCE</scope>
    <source>
        <strain evidence="9">UVCC 0001</strain>
    </source>
</reference>
<evidence type="ECO:0000256" key="2">
    <source>
        <dbReference type="ARBA" id="ARBA00022694"/>
    </source>
</evidence>
<comment type="cofactor">
    <cofactor evidence="6">
        <name>a divalent metal cation</name>
        <dbReference type="ChEBI" id="CHEBI:60240"/>
    </cofactor>
    <text evidence="6">Binds 1 divalent metal cation per subunit.</text>
</comment>
<keyword evidence="1 6" id="KW-0808">Transferase</keyword>
<evidence type="ECO:0000256" key="7">
    <source>
        <dbReference type="SAM" id="MobiDB-lite"/>
    </source>
</evidence>
<keyword evidence="6" id="KW-0496">Mitochondrion</keyword>
<evidence type="ECO:0000259" key="8">
    <source>
        <dbReference type="Pfam" id="PF00814"/>
    </source>
</evidence>
<accession>A0AAD9MKI9</accession>
<gene>
    <name evidence="6" type="primary">GCP1</name>
    <name evidence="9" type="ORF">QBZ16_000968</name>
</gene>
<comment type="similarity">
    <text evidence="6">Belongs to the KAE1 / TsaD family.</text>
</comment>
<dbReference type="Proteomes" id="UP001255856">
    <property type="component" value="Unassembled WGS sequence"/>
</dbReference>
<evidence type="ECO:0000256" key="4">
    <source>
        <dbReference type="ARBA" id="ARBA00023315"/>
    </source>
</evidence>
<comment type="subunit">
    <text evidence="6">Homodimer.</text>
</comment>
<dbReference type="InterPro" id="IPR017860">
    <property type="entry name" value="Peptidase_M22_CS"/>
</dbReference>
<dbReference type="PRINTS" id="PR00789">
    <property type="entry name" value="OSIALOPTASE"/>
</dbReference>
<dbReference type="Pfam" id="PF00814">
    <property type="entry name" value="TsaD"/>
    <property type="match status" value="2"/>
</dbReference>
<dbReference type="InterPro" id="IPR000905">
    <property type="entry name" value="Gcp-like_dom"/>
</dbReference>
<evidence type="ECO:0000256" key="6">
    <source>
        <dbReference type="HAMAP-Rule" id="MF_03179"/>
    </source>
</evidence>
<dbReference type="GO" id="GO:0046872">
    <property type="term" value="F:metal ion binding"/>
    <property type="evidence" value="ECO:0007669"/>
    <property type="project" value="UniProtKB-KW"/>
</dbReference>
<dbReference type="InterPro" id="IPR043129">
    <property type="entry name" value="ATPase_NBD"/>
</dbReference>
<feature type="compositionally biased region" description="Basic and acidic residues" evidence="7">
    <location>
        <begin position="146"/>
        <end position="156"/>
    </location>
</feature>
<dbReference type="Gene3D" id="3.30.420.40">
    <property type="match status" value="2"/>
</dbReference>
<evidence type="ECO:0000256" key="1">
    <source>
        <dbReference type="ARBA" id="ARBA00022679"/>
    </source>
</evidence>
<dbReference type="GO" id="GO:0061711">
    <property type="term" value="F:tRNA N(6)-L-threonylcarbamoyladenine synthase activity"/>
    <property type="evidence" value="ECO:0007669"/>
    <property type="project" value="UniProtKB-EC"/>
</dbReference>
<keyword evidence="3 6" id="KW-0479">Metal-binding</keyword>
<protein>
    <recommendedName>
        <fullName evidence="6">Glycoprotease 1</fullName>
    </recommendedName>
</protein>
<feature type="region of interest" description="Disordered" evidence="7">
    <location>
        <begin position="519"/>
        <end position="570"/>
    </location>
</feature>
<comment type="function">
    <text evidence="6">Required for the formation of a threonylcarbamoyl group on adenosine at position 37 (t(6)A37) in mitochondrial tRNAs that read codons beginning with adenine. Probably involved in the transfer of the threonylcarbamoyl moiety of threonylcarbamoyl-AMP (TC-AMP) to the N6 group of A37. Involved in mitochondrial genome maintenance.</text>
</comment>
<dbReference type="InterPro" id="IPR022450">
    <property type="entry name" value="TsaD"/>
</dbReference>
<comment type="caution">
    <text evidence="9">The sequence shown here is derived from an EMBL/GenBank/DDBJ whole genome shotgun (WGS) entry which is preliminary data.</text>
</comment>